<dbReference type="HAMAP" id="MF_01328_B">
    <property type="entry name" value="Ribosomal_uL4_B"/>
    <property type="match status" value="1"/>
</dbReference>
<evidence type="ECO:0000256" key="1">
    <source>
        <dbReference type="ARBA" id="ARBA00010528"/>
    </source>
</evidence>
<evidence type="ECO:0000256" key="4">
    <source>
        <dbReference type="ARBA" id="ARBA00022980"/>
    </source>
</evidence>
<reference evidence="9 10" key="1">
    <citation type="submission" date="2020-04" db="EMBL/GenBank/DDBJ databases">
        <title>MicrobeNet Type strains.</title>
        <authorList>
            <person name="Nicholson A.C."/>
        </authorList>
    </citation>
    <scope>NUCLEOTIDE SEQUENCE [LARGE SCALE GENOMIC DNA]</scope>
    <source>
        <strain evidence="9 10">ATCC BAA-14</strain>
    </source>
</reference>
<dbReference type="GO" id="GO:0003735">
    <property type="term" value="F:structural constituent of ribosome"/>
    <property type="evidence" value="ECO:0007669"/>
    <property type="project" value="InterPro"/>
</dbReference>
<dbReference type="Gene3D" id="3.40.1370.10">
    <property type="match status" value="1"/>
</dbReference>
<dbReference type="NCBIfam" id="TIGR03953">
    <property type="entry name" value="rplD_bact"/>
    <property type="match status" value="1"/>
</dbReference>
<sequence length="223" mass="24018">MSAETTVKLTLDVRNADGTTNGTVDLPAELFDAPANIALMHQVVVAQQAAARQGTHATKTRGEVRGGGAKPYRQKGTGRARQGSTRAPQFAGGGTVHGPQPRDYSQRTPKKMKAAALRGALSDRARNERIHVITELVPGQVPSTKTARQFLESLSDRRKFLVVLGREDLTAWKSVANLQNVLPISADQLNTYDVLDADEVVFSVETLNAYIAANGSKTDQKEA</sequence>
<dbReference type="InterPro" id="IPR013005">
    <property type="entry name" value="Ribosomal_uL4-like"/>
</dbReference>
<dbReference type="Pfam" id="PF00573">
    <property type="entry name" value="Ribosomal_L4"/>
    <property type="match status" value="1"/>
</dbReference>
<name>A0A846WK43_9ACTN</name>
<comment type="caution">
    <text evidence="9">The sequence shown here is derived from an EMBL/GenBank/DDBJ whole genome shotgun (WGS) entry which is preliminary data.</text>
</comment>
<dbReference type="Proteomes" id="UP000563898">
    <property type="component" value="Unassembled WGS sequence"/>
</dbReference>
<organism evidence="9 10">
    <name type="scientific">Gordonia polyisoprenivorans</name>
    <dbReference type="NCBI Taxonomy" id="84595"/>
    <lineage>
        <taxon>Bacteria</taxon>
        <taxon>Bacillati</taxon>
        <taxon>Actinomycetota</taxon>
        <taxon>Actinomycetes</taxon>
        <taxon>Mycobacteriales</taxon>
        <taxon>Gordoniaceae</taxon>
        <taxon>Gordonia</taxon>
    </lineage>
</organism>
<dbReference type="InterPro" id="IPR023574">
    <property type="entry name" value="Ribosomal_uL4_dom_sf"/>
</dbReference>
<dbReference type="PANTHER" id="PTHR10746:SF6">
    <property type="entry name" value="LARGE RIBOSOMAL SUBUNIT PROTEIN UL4M"/>
    <property type="match status" value="1"/>
</dbReference>
<comment type="subunit">
    <text evidence="7">Part of the 50S ribosomal subunit.</text>
</comment>
<dbReference type="GO" id="GO:0019843">
    <property type="term" value="F:rRNA binding"/>
    <property type="evidence" value="ECO:0007669"/>
    <property type="project" value="UniProtKB-UniRule"/>
</dbReference>
<dbReference type="GO" id="GO:0006412">
    <property type="term" value="P:translation"/>
    <property type="evidence" value="ECO:0007669"/>
    <property type="project" value="UniProtKB-UniRule"/>
</dbReference>
<evidence type="ECO:0000256" key="5">
    <source>
        <dbReference type="ARBA" id="ARBA00023274"/>
    </source>
</evidence>
<comment type="function">
    <text evidence="7">One of the primary rRNA binding proteins, this protein initially binds near the 5'-end of the 23S rRNA. It is important during the early stages of 50S assembly. It makes multiple contacts with different domains of the 23S rRNA in the assembled 50S subunit and ribosome.</text>
</comment>
<evidence type="ECO:0000256" key="6">
    <source>
        <dbReference type="ARBA" id="ARBA00035244"/>
    </source>
</evidence>
<dbReference type="FunFam" id="3.40.1370.10:FF:000004">
    <property type="entry name" value="50S ribosomal protein L4"/>
    <property type="match status" value="1"/>
</dbReference>
<gene>
    <name evidence="7 9" type="primary">rplD</name>
    <name evidence="9" type="ORF">HGA05_10745</name>
</gene>
<dbReference type="SUPFAM" id="SSF52166">
    <property type="entry name" value="Ribosomal protein L4"/>
    <property type="match status" value="1"/>
</dbReference>
<dbReference type="InterPro" id="IPR002136">
    <property type="entry name" value="Ribosomal_uL4"/>
</dbReference>
<dbReference type="EMBL" id="JAAXPC010000005">
    <property type="protein sequence ID" value="NKY02054.1"/>
    <property type="molecule type" value="Genomic_DNA"/>
</dbReference>
<keyword evidence="2 7" id="KW-0699">rRNA-binding</keyword>
<evidence type="ECO:0000256" key="2">
    <source>
        <dbReference type="ARBA" id="ARBA00022730"/>
    </source>
</evidence>
<dbReference type="GO" id="GO:1990904">
    <property type="term" value="C:ribonucleoprotein complex"/>
    <property type="evidence" value="ECO:0007669"/>
    <property type="project" value="UniProtKB-KW"/>
</dbReference>
<evidence type="ECO:0000256" key="7">
    <source>
        <dbReference type="HAMAP-Rule" id="MF_01328"/>
    </source>
</evidence>
<evidence type="ECO:0000256" key="3">
    <source>
        <dbReference type="ARBA" id="ARBA00022884"/>
    </source>
</evidence>
<dbReference type="AlphaFoldDB" id="A0A846WK43"/>
<keyword evidence="4 7" id="KW-0689">Ribosomal protein</keyword>
<evidence type="ECO:0000313" key="10">
    <source>
        <dbReference type="Proteomes" id="UP000563898"/>
    </source>
</evidence>
<comment type="similarity">
    <text evidence="1 7">Belongs to the universal ribosomal protein uL4 family.</text>
</comment>
<accession>A0A846WK43</accession>
<keyword evidence="3 7" id="KW-0694">RNA-binding</keyword>
<comment type="function">
    <text evidence="7">Forms part of the polypeptide exit tunnel.</text>
</comment>
<dbReference type="PANTHER" id="PTHR10746">
    <property type="entry name" value="50S RIBOSOMAL PROTEIN L4"/>
    <property type="match status" value="1"/>
</dbReference>
<evidence type="ECO:0000256" key="8">
    <source>
        <dbReference type="SAM" id="MobiDB-lite"/>
    </source>
</evidence>
<proteinExistence type="inferred from homology"/>
<protein>
    <recommendedName>
        <fullName evidence="6 7">Large ribosomal subunit protein uL4</fullName>
    </recommendedName>
</protein>
<keyword evidence="5 7" id="KW-0687">Ribonucleoprotein</keyword>
<dbReference type="RefSeq" id="WP_006367912.1">
    <property type="nucleotide sequence ID" value="NZ_CP072203.1"/>
</dbReference>
<feature type="region of interest" description="Disordered" evidence="8">
    <location>
        <begin position="52"/>
        <end position="108"/>
    </location>
</feature>
<dbReference type="GO" id="GO:0005840">
    <property type="term" value="C:ribosome"/>
    <property type="evidence" value="ECO:0007669"/>
    <property type="project" value="UniProtKB-KW"/>
</dbReference>
<evidence type="ECO:0000313" key="9">
    <source>
        <dbReference type="EMBL" id="NKY02054.1"/>
    </source>
</evidence>